<keyword evidence="4" id="KW-0067">ATP-binding</keyword>
<keyword evidence="8" id="KW-1185">Reference proteome</keyword>
<dbReference type="SMART" id="SM00220">
    <property type="entry name" value="S_TKc"/>
    <property type="match status" value="1"/>
</dbReference>
<dbReference type="GO" id="GO:0010506">
    <property type="term" value="P:regulation of autophagy"/>
    <property type="evidence" value="ECO:0007669"/>
    <property type="project" value="InterPro"/>
</dbReference>
<dbReference type="Proteomes" id="UP001295684">
    <property type="component" value="Unassembled WGS sequence"/>
</dbReference>
<proteinExistence type="predicted"/>
<dbReference type="SUPFAM" id="SSF56112">
    <property type="entry name" value="Protein kinase-like (PK-like)"/>
    <property type="match status" value="1"/>
</dbReference>
<dbReference type="Gene3D" id="1.10.510.10">
    <property type="entry name" value="Transferase(Phosphotransferase) domain 1"/>
    <property type="match status" value="1"/>
</dbReference>
<accession>A0AAD1X331</accession>
<dbReference type="PROSITE" id="PS50011">
    <property type="entry name" value="PROTEIN_KINASE_DOM"/>
    <property type="match status" value="1"/>
</dbReference>
<keyword evidence="1" id="KW-0808">Transferase</keyword>
<evidence type="ECO:0000256" key="4">
    <source>
        <dbReference type="ARBA" id="ARBA00022840"/>
    </source>
</evidence>
<organism evidence="7 8">
    <name type="scientific">Euplotes crassus</name>
    <dbReference type="NCBI Taxonomy" id="5936"/>
    <lineage>
        <taxon>Eukaryota</taxon>
        <taxon>Sar</taxon>
        <taxon>Alveolata</taxon>
        <taxon>Ciliophora</taxon>
        <taxon>Intramacronucleata</taxon>
        <taxon>Spirotrichea</taxon>
        <taxon>Hypotrichia</taxon>
        <taxon>Euplotida</taxon>
        <taxon>Euplotidae</taxon>
        <taxon>Moneuplotes</taxon>
    </lineage>
</organism>
<dbReference type="AlphaFoldDB" id="A0AAD1X331"/>
<dbReference type="PANTHER" id="PTHR24348:SF22">
    <property type="entry name" value="NON-SPECIFIC SERINE_THREONINE PROTEIN KINASE"/>
    <property type="match status" value="1"/>
</dbReference>
<protein>
    <recommendedName>
        <fullName evidence="6">Protein kinase domain-containing protein</fullName>
    </recommendedName>
</protein>
<dbReference type="InterPro" id="IPR000719">
    <property type="entry name" value="Prot_kinase_dom"/>
</dbReference>
<evidence type="ECO:0000256" key="5">
    <source>
        <dbReference type="SAM" id="MobiDB-lite"/>
    </source>
</evidence>
<gene>
    <name evidence="7" type="ORF">ECRASSUSDP1_LOCUS2523</name>
</gene>
<feature type="region of interest" description="Disordered" evidence="5">
    <location>
        <begin position="488"/>
        <end position="528"/>
    </location>
</feature>
<reference evidence="7" key="1">
    <citation type="submission" date="2023-07" db="EMBL/GenBank/DDBJ databases">
        <authorList>
            <consortium name="AG Swart"/>
            <person name="Singh M."/>
            <person name="Singh A."/>
            <person name="Seah K."/>
            <person name="Emmerich C."/>
        </authorList>
    </citation>
    <scope>NUCLEOTIDE SEQUENCE</scope>
    <source>
        <strain evidence="7">DP1</strain>
    </source>
</reference>
<dbReference type="InterPro" id="IPR045269">
    <property type="entry name" value="Atg1-like"/>
</dbReference>
<evidence type="ECO:0000256" key="2">
    <source>
        <dbReference type="ARBA" id="ARBA00022741"/>
    </source>
</evidence>
<dbReference type="PROSITE" id="PS00108">
    <property type="entry name" value="PROTEIN_KINASE_ST"/>
    <property type="match status" value="1"/>
</dbReference>
<dbReference type="GO" id="GO:0000407">
    <property type="term" value="C:phagophore assembly site"/>
    <property type="evidence" value="ECO:0007669"/>
    <property type="project" value="TreeGrafter"/>
</dbReference>
<evidence type="ECO:0000256" key="1">
    <source>
        <dbReference type="ARBA" id="ARBA00022679"/>
    </source>
</evidence>
<feature type="compositionally biased region" description="Polar residues" evidence="5">
    <location>
        <begin position="490"/>
        <end position="506"/>
    </location>
</feature>
<sequence length="528" mass="61174">MPRKKSALVGNYELGEEISQGSFSKVYLCNIWRQDNIFPDARWRMRKGRTIACKMTTHCWLSETDSTNLIREINILMKLDHKNIMRFIEVNKDKKYIYLFVEHCNGGDLKKLIKARGGKLSEQFTQKIAFQISKGLYHLYLKGVIHRDLKPDNILIHFPNFKQEDCELDQYLKDFKYKTEPMEAIIGDFGFARFLKKHELATSCIGSPANMAPEIFPEKGYDAKVDIWAFGTVVYELLFGFLPFYGYTIEGLKKMIEIGVYGIPFEVEVSAECIDFIQKCLQEDPSKRLSHFEAYQHPFITRKELKSSTKRRMKRTKDGKKDIVVDNGSILLNKRNAIMLNIREIKPLKELEEMVASIPGETQDKVQIKKIKFKDNYEEDKIESDKFTGQTSSIVDSCFAKEKKKSIIPKKMIKGIKRTFRKKELGKDDQKFKSKENNYKPKKAFAKEKIKKPKGVTKNAKFYIKKKVIIKKIEISHDSDLRISADRSSLRLQDSHISSDISSANDSPIKKIPSHDKTLGRSVQIQKS</sequence>
<evidence type="ECO:0000313" key="7">
    <source>
        <dbReference type="EMBL" id="CAI2361213.1"/>
    </source>
</evidence>
<dbReference type="PANTHER" id="PTHR24348">
    <property type="entry name" value="SERINE/THREONINE-PROTEIN KINASE UNC-51-RELATED"/>
    <property type="match status" value="1"/>
</dbReference>
<dbReference type="Gene3D" id="3.30.200.20">
    <property type="entry name" value="Phosphorylase Kinase, domain 1"/>
    <property type="match status" value="1"/>
</dbReference>
<evidence type="ECO:0000259" key="6">
    <source>
        <dbReference type="PROSITE" id="PS50011"/>
    </source>
</evidence>
<dbReference type="GO" id="GO:0000045">
    <property type="term" value="P:autophagosome assembly"/>
    <property type="evidence" value="ECO:0007669"/>
    <property type="project" value="TreeGrafter"/>
</dbReference>
<dbReference type="GO" id="GO:0005776">
    <property type="term" value="C:autophagosome"/>
    <property type="evidence" value="ECO:0007669"/>
    <property type="project" value="TreeGrafter"/>
</dbReference>
<dbReference type="GO" id="GO:0005829">
    <property type="term" value="C:cytosol"/>
    <property type="evidence" value="ECO:0007669"/>
    <property type="project" value="TreeGrafter"/>
</dbReference>
<dbReference type="InterPro" id="IPR011009">
    <property type="entry name" value="Kinase-like_dom_sf"/>
</dbReference>
<feature type="domain" description="Protein kinase" evidence="6">
    <location>
        <begin position="12"/>
        <end position="300"/>
    </location>
</feature>
<evidence type="ECO:0000313" key="8">
    <source>
        <dbReference type="Proteomes" id="UP001295684"/>
    </source>
</evidence>
<dbReference type="GO" id="GO:0016020">
    <property type="term" value="C:membrane"/>
    <property type="evidence" value="ECO:0007669"/>
    <property type="project" value="TreeGrafter"/>
</dbReference>
<keyword evidence="3" id="KW-0418">Kinase</keyword>
<dbReference type="GO" id="GO:0005524">
    <property type="term" value="F:ATP binding"/>
    <property type="evidence" value="ECO:0007669"/>
    <property type="project" value="UniProtKB-KW"/>
</dbReference>
<dbReference type="GO" id="GO:0004674">
    <property type="term" value="F:protein serine/threonine kinase activity"/>
    <property type="evidence" value="ECO:0007669"/>
    <property type="project" value="InterPro"/>
</dbReference>
<dbReference type="InterPro" id="IPR008271">
    <property type="entry name" value="Ser/Thr_kinase_AS"/>
</dbReference>
<keyword evidence="2" id="KW-0547">Nucleotide-binding</keyword>
<dbReference type="EMBL" id="CAMPGE010002411">
    <property type="protein sequence ID" value="CAI2361213.1"/>
    <property type="molecule type" value="Genomic_DNA"/>
</dbReference>
<evidence type="ECO:0000256" key="3">
    <source>
        <dbReference type="ARBA" id="ARBA00022777"/>
    </source>
</evidence>
<dbReference type="Pfam" id="PF00069">
    <property type="entry name" value="Pkinase"/>
    <property type="match status" value="1"/>
</dbReference>
<name>A0AAD1X331_EUPCR</name>
<comment type="caution">
    <text evidence="7">The sequence shown here is derived from an EMBL/GenBank/DDBJ whole genome shotgun (WGS) entry which is preliminary data.</text>
</comment>